<evidence type="ECO:0000259" key="1">
    <source>
        <dbReference type="Pfam" id="PF05699"/>
    </source>
</evidence>
<dbReference type="Pfam" id="PF05699">
    <property type="entry name" value="Dimer_Tnp_hAT"/>
    <property type="match status" value="1"/>
</dbReference>
<dbReference type="InterPro" id="IPR012337">
    <property type="entry name" value="RNaseH-like_sf"/>
</dbReference>
<dbReference type="PANTHER" id="PTHR46289">
    <property type="entry name" value="52 KDA REPRESSOR OF THE INHIBITOR OF THE PROTEIN KINASE-LIKE PROTEIN-RELATED"/>
    <property type="match status" value="1"/>
</dbReference>
<feature type="domain" description="HAT C-terminal dimerisation" evidence="1">
    <location>
        <begin position="370"/>
        <end position="429"/>
    </location>
</feature>
<dbReference type="Proteomes" id="UP000007819">
    <property type="component" value="Unassembled WGS sequence"/>
</dbReference>
<dbReference type="SUPFAM" id="SSF53098">
    <property type="entry name" value="Ribonuclease H-like"/>
    <property type="match status" value="1"/>
</dbReference>
<keyword evidence="3" id="KW-1185">Reference proteome</keyword>
<protein>
    <recommendedName>
        <fullName evidence="1">HAT C-terminal dimerisation domain-containing protein</fullName>
    </recommendedName>
</protein>
<proteinExistence type="predicted"/>
<accession>A0A8R2B494</accession>
<organism evidence="2 3">
    <name type="scientific">Acyrthosiphon pisum</name>
    <name type="common">Pea aphid</name>
    <dbReference type="NCBI Taxonomy" id="7029"/>
    <lineage>
        <taxon>Eukaryota</taxon>
        <taxon>Metazoa</taxon>
        <taxon>Ecdysozoa</taxon>
        <taxon>Arthropoda</taxon>
        <taxon>Hexapoda</taxon>
        <taxon>Insecta</taxon>
        <taxon>Pterygota</taxon>
        <taxon>Neoptera</taxon>
        <taxon>Paraneoptera</taxon>
        <taxon>Hemiptera</taxon>
        <taxon>Sternorrhyncha</taxon>
        <taxon>Aphidomorpha</taxon>
        <taxon>Aphidoidea</taxon>
        <taxon>Aphididae</taxon>
        <taxon>Macrosiphini</taxon>
        <taxon>Acyrthosiphon</taxon>
    </lineage>
</organism>
<reference evidence="3" key="1">
    <citation type="submission" date="2010-06" db="EMBL/GenBank/DDBJ databases">
        <authorList>
            <person name="Jiang H."/>
            <person name="Abraham K."/>
            <person name="Ali S."/>
            <person name="Alsbrooks S.L."/>
            <person name="Anim B.N."/>
            <person name="Anosike U.S."/>
            <person name="Attaway T."/>
            <person name="Bandaranaike D.P."/>
            <person name="Battles P.K."/>
            <person name="Bell S.N."/>
            <person name="Bell A.V."/>
            <person name="Beltran B."/>
            <person name="Bickham C."/>
            <person name="Bustamante Y."/>
            <person name="Caleb T."/>
            <person name="Canada A."/>
            <person name="Cardenas V."/>
            <person name="Carter K."/>
            <person name="Chacko J."/>
            <person name="Chandrabose M.N."/>
            <person name="Chavez D."/>
            <person name="Chavez A."/>
            <person name="Chen L."/>
            <person name="Chu H.-S."/>
            <person name="Claassen K.J."/>
            <person name="Cockrell R."/>
            <person name="Collins M."/>
            <person name="Cooper J.A."/>
            <person name="Cree A."/>
            <person name="Curry S.M."/>
            <person name="Da Y."/>
            <person name="Dao M.D."/>
            <person name="Das B."/>
            <person name="Davila M.-L."/>
            <person name="Davy-Carroll L."/>
            <person name="Denson S."/>
            <person name="Dinh H."/>
            <person name="Ebong V.E."/>
            <person name="Edwards J.R."/>
            <person name="Egan A."/>
            <person name="El-Daye J."/>
            <person name="Escobedo L."/>
            <person name="Fernandez S."/>
            <person name="Fernando P.R."/>
            <person name="Flagg N."/>
            <person name="Forbes L.D."/>
            <person name="Fowler R.G."/>
            <person name="Fu Q."/>
            <person name="Gabisi R.A."/>
            <person name="Ganer J."/>
            <person name="Garbino Pronczuk A."/>
            <person name="Garcia R.M."/>
            <person name="Garner T."/>
            <person name="Garrett T.E."/>
            <person name="Gonzalez D.A."/>
            <person name="Hamid H."/>
            <person name="Hawkins E.S."/>
            <person name="Hirani K."/>
            <person name="Hogues M.E."/>
            <person name="Hollins B."/>
            <person name="Hsiao C.-H."/>
            <person name="Jabil R."/>
            <person name="James M.L."/>
            <person name="Jhangiani S.N."/>
            <person name="Johnson B."/>
            <person name="Johnson Q."/>
            <person name="Joshi V."/>
            <person name="Kalu J.B."/>
            <person name="Kam C."/>
            <person name="Kashfia A."/>
            <person name="Keebler J."/>
            <person name="Kisamo H."/>
            <person name="Kovar C.L."/>
            <person name="Lago L.A."/>
            <person name="Lai C.-Y."/>
            <person name="Laidlaw J."/>
            <person name="Lara F."/>
            <person name="Le T.-K."/>
            <person name="Lee S.L."/>
            <person name="Legall F.H."/>
            <person name="Lemon S.J."/>
            <person name="Lewis L.R."/>
            <person name="Li B."/>
            <person name="Liu Y."/>
            <person name="Liu Y.-S."/>
            <person name="Lopez J."/>
            <person name="Lozado R.J."/>
            <person name="Lu J."/>
            <person name="Madu R.C."/>
            <person name="Maheshwari M."/>
            <person name="Maheshwari R."/>
            <person name="Malloy K."/>
            <person name="Martinez E."/>
            <person name="Mathew T."/>
            <person name="Mercado I.C."/>
            <person name="Mercado C."/>
            <person name="Meyer B."/>
            <person name="Montgomery K."/>
            <person name="Morgan M.B."/>
            <person name="Munidasa M."/>
            <person name="Nazareth L.V."/>
            <person name="Nelson J."/>
            <person name="Ng B.M."/>
            <person name="Nguyen N.B."/>
            <person name="Nguyen P.Q."/>
            <person name="Nguyen T."/>
            <person name="Obregon M."/>
            <person name="Okwuonu G.O."/>
            <person name="Onwere C.G."/>
            <person name="Orozco G."/>
            <person name="Parra A."/>
            <person name="Patel S."/>
            <person name="Patil S."/>
            <person name="Perez A."/>
            <person name="Perez Y."/>
            <person name="Pham C."/>
            <person name="Primus E.L."/>
            <person name="Pu L.-L."/>
            <person name="Puazo M."/>
            <person name="Qin X."/>
            <person name="Quiroz J.B."/>
            <person name="Reese J."/>
            <person name="Richards S."/>
            <person name="Rives C.M."/>
            <person name="Robberts R."/>
            <person name="Ruiz S.J."/>
            <person name="Ruiz M.J."/>
            <person name="Santibanez J."/>
            <person name="Schneider B.W."/>
            <person name="Sisson I."/>
            <person name="Smith M."/>
            <person name="Sodergren E."/>
            <person name="Song X.-Z."/>
            <person name="Song B.B."/>
            <person name="Summersgill H."/>
            <person name="Thelus R."/>
            <person name="Thornton R.D."/>
            <person name="Trejos Z.Y."/>
            <person name="Usmani K."/>
            <person name="Vattathil S."/>
            <person name="Villasana D."/>
            <person name="Walker D.L."/>
            <person name="Wang S."/>
            <person name="Wang K."/>
            <person name="White C.S."/>
            <person name="Williams A.C."/>
            <person name="Williamson J."/>
            <person name="Wilson K."/>
            <person name="Woghiren I.O."/>
            <person name="Woodworth J.R."/>
            <person name="Worley K.C."/>
            <person name="Wright R.A."/>
            <person name="Wu W."/>
            <person name="Young L."/>
            <person name="Zhang L."/>
            <person name="Zhang J."/>
            <person name="Zhu Y."/>
            <person name="Muzny D.M."/>
            <person name="Weinstock G."/>
            <person name="Gibbs R.A."/>
        </authorList>
    </citation>
    <scope>NUCLEOTIDE SEQUENCE [LARGE SCALE GENOMIC DNA]</scope>
    <source>
        <strain evidence="3">LSR1</strain>
    </source>
</reference>
<evidence type="ECO:0000313" key="2">
    <source>
        <dbReference type="EnsemblMetazoa" id="XP_008181073.1"/>
    </source>
</evidence>
<dbReference type="EnsemblMetazoa" id="XM_008182851.1">
    <property type="protein sequence ID" value="XP_008181073.1"/>
    <property type="gene ID" value="LOC103308795"/>
</dbReference>
<evidence type="ECO:0000313" key="3">
    <source>
        <dbReference type="Proteomes" id="UP000007819"/>
    </source>
</evidence>
<dbReference type="GO" id="GO:0046983">
    <property type="term" value="F:protein dimerization activity"/>
    <property type="evidence" value="ECO:0007669"/>
    <property type="project" value="InterPro"/>
</dbReference>
<dbReference type="RefSeq" id="XP_008181073.1">
    <property type="nucleotide sequence ID" value="XM_008182851.1"/>
</dbReference>
<dbReference type="InterPro" id="IPR052958">
    <property type="entry name" value="IFN-induced_PKR_regulator"/>
</dbReference>
<dbReference type="PANTHER" id="PTHR46289:SF14">
    <property type="entry name" value="DUF4371 DOMAIN-CONTAINING PROTEIN"/>
    <property type="match status" value="1"/>
</dbReference>
<dbReference type="GeneID" id="103308795"/>
<dbReference type="KEGG" id="api:103308795"/>
<dbReference type="OrthoDB" id="6614843at2759"/>
<dbReference type="InterPro" id="IPR008906">
    <property type="entry name" value="HATC_C_dom"/>
</dbReference>
<sequence>MREDFLTFVPVTDVTGMGLANTLLNTLDKLGIDLKYLRGKGFDGAATMSGCFNGVQSHVTKKYSLAHYIHCTSHCLNLAISDTCNIQSIRNCTGAIQKVCVFFKYPKRQNVMLDSIKRVCPESQITKLKLLCPTRWVDRHDSIITFMELFDAVIDGLSIISTWPDRESSSGSYQLLCAIKQPEFILATHLLAKVFSISLPLSKLLQMQNIDLIEAMSLADNVSDVLKNIRNNADEDFKKLFLKVKEKCMSLDIEITLPRLTNIQKNRFNVKTTCPNEYYKISLFIPFLDNFISQLHDRFIAHKSLITNFCCLLPNNNLPNREENIKSLAEKYSEDLQCSSDSVIGEVLTWTQKFVGTEKPKNALEALIACNPLIFPSTYKLLQIIATLSVTTANSERSFSTLKRLKTYLRNTIGENRLNSLALLNIHREIILTTDEVLNDFAKDSRKIRLL</sequence>
<dbReference type="AlphaFoldDB" id="A0A8R2B494"/>
<reference evidence="2" key="2">
    <citation type="submission" date="2022-06" db="UniProtKB">
        <authorList>
            <consortium name="EnsemblMetazoa"/>
        </authorList>
    </citation>
    <scope>IDENTIFICATION</scope>
</reference>
<name>A0A8R2B494_ACYPI</name>